<evidence type="ECO:0000313" key="1">
    <source>
        <dbReference type="EMBL" id="NMP31488.1"/>
    </source>
</evidence>
<proteinExistence type="predicted"/>
<dbReference type="Proteomes" id="UP000568664">
    <property type="component" value="Unassembled WGS sequence"/>
</dbReference>
<dbReference type="RefSeq" id="WP_169074797.1">
    <property type="nucleotide sequence ID" value="NZ_JABBXH010000002.1"/>
</dbReference>
<reference evidence="1 2" key="1">
    <citation type="submission" date="2020-04" db="EMBL/GenBank/DDBJ databases">
        <title>Thalassotalea sp. M1531, isolated from the surface of marine red alga.</title>
        <authorList>
            <person name="Pang L."/>
            <person name="Lu D.-C."/>
        </authorList>
    </citation>
    <scope>NUCLEOTIDE SEQUENCE [LARGE SCALE GENOMIC DNA]</scope>
    <source>
        <strain evidence="1 2">M1531</strain>
    </source>
</reference>
<evidence type="ECO:0000313" key="2">
    <source>
        <dbReference type="Proteomes" id="UP000568664"/>
    </source>
</evidence>
<keyword evidence="2" id="KW-1185">Reference proteome</keyword>
<dbReference type="Gene3D" id="3.40.190.10">
    <property type="entry name" value="Periplasmic binding protein-like II"/>
    <property type="match status" value="2"/>
</dbReference>
<dbReference type="AlphaFoldDB" id="A0A7Y0Q6L3"/>
<organism evidence="1 2">
    <name type="scientific">Thalassotalea algicola</name>
    <dbReference type="NCBI Taxonomy" id="2716224"/>
    <lineage>
        <taxon>Bacteria</taxon>
        <taxon>Pseudomonadati</taxon>
        <taxon>Pseudomonadota</taxon>
        <taxon>Gammaproteobacteria</taxon>
        <taxon>Alteromonadales</taxon>
        <taxon>Colwelliaceae</taxon>
        <taxon>Thalassotalea</taxon>
    </lineage>
</organism>
<dbReference type="SUPFAM" id="SSF53850">
    <property type="entry name" value="Periplasmic binding protein-like II"/>
    <property type="match status" value="1"/>
</dbReference>
<protein>
    <submittedName>
        <fullName evidence="1">Amino acid ABC transporter substrate-binding protein</fullName>
    </submittedName>
</protein>
<accession>A0A7Y0Q6L3</accession>
<sequence length="288" mass="33484">MKLTWVKIFVYIVILCGVLHKHTFANEEIFTITIPGPLSGQEVRNPFIEELLHLIFDKEGKQLELEYLERDFSKGRALKELEQGEFFDLNWSATSIQQEQELLAIKIPIYQGLIGWRILLIRKSDQAKFAQIKKLTQLKDLVAVQRFDWADYDILKENGLQVEGSLSFENHSLAVIDGIADYFPRSVLEVIRESKTPRNKQLIIEQSLLLKYPSANYFFVNKNNQALASLIKKGFDKALIDGSYAILFQKHFGDMLKALNLEKRYVLQLKNSQFPPSEHMTHYWYNTP</sequence>
<name>A0A7Y0Q6L3_9GAMM</name>
<gene>
    <name evidence="1" type="ORF">HII17_07935</name>
</gene>
<comment type="caution">
    <text evidence="1">The sequence shown here is derived from an EMBL/GenBank/DDBJ whole genome shotgun (WGS) entry which is preliminary data.</text>
</comment>
<dbReference type="EMBL" id="JABBXH010000002">
    <property type="protein sequence ID" value="NMP31488.1"/>
    <property type="molecule type" value="Genomic_DNA"/>
</dbReference>